<feature type="compositionally biased region" description="Polar residues" evidence="6">
    <location>
        <begin position="56"/>
        <end position="65"/>
    </location>
</feature>
<evidence type="ECO:0008006" key="9">
    <source>
        <dbReference type="Google" id="ProtNLM"/>
    </source>
</evidence>
<feature type="region of interest" description="Disordered" evidence="6">
    <location>
        <begin position="45"/>
        <end position="76"/>
    </location>
</feature>
<keyword evidence="2" id="KW-0805">Transcription regulation</keyword>
<dbReference type="PANTHER" id="PTHR31845:SF17">
    <property type="entry name" value="ZN(II)2CYS6 TRANSCRIPTION FACTOR (EUROFUNG)"/>
    <property type="match status" value="1"/>
</dbReference>
<keyword evidence="4" id="KW-0804">Transcription</keyword>
<dbReference type="PANTHER" id="PTHR31845">
    <property type="entry name" value="FINGER DOMAIN PROTEIN, PUTATIVE-RELATED"/>
    <property type="match status" value="1"/>
</dbReference>
<keyword evidence="8" id="KW-1185">Reference proteome</keyword>
<evidence type="ECO:0000313" key="8">
    <source>
        <dbReference type="Proteomes" id="UP001148299"/>
    </source>
</evidence>
<evidence type="ECO:0000256" key="4">
    <source>
        <dbReference type="ARBA" id="ARBA00023163"/>
    </source>
</evidence>
<comment type="caution">
    <text evidence="7">The sequence shown here is derived from an EMBL/GenBank/DDBJ whole genome shotgun (WGS) entry which is preliminary data.</text>
</comment>
<dbReference type="GO" id="GO:0000976">
    <property type="term" value="F:transcription cis-regulatory region binding"/>
    <property type="evidence" value="ECO:0007669"/>
    <property type="project" value="TreeGrafter"/>
</dbReference>
<dbReference type="GO" id="GO:0008270">
    <property type="term" value="F:zinc ion binding"/>
    <property type="evidence" value="ECO:0007669"/>
    <property type="project" value="InterPro"/>
</dbReference>
<comment type="subcellular location">
    <subcellularLocation>
        <location evidence="1">Nucleus</location>
    </subcellularLocation>
</comment>
<evidence type="ECO:0000256" key="5">
    <source>
        <dbReference type="ARBA" id="ARBA00023242"/>
    </source>
</evidence>
<organism evidence="7 8">
    <name type="scientific">Penicillium brevicompactum</name>
    <dbReference type="NCBI Taxonomy" id="5074"/>
    <lineage>
        <taxon>Eukaryota</taxon>
        <taxon>Fungi</taxon>
        <taxon>Dikarya</taxon>
        <taxon>Ascomycota</taxon>
        <taxon>Pezizomycotina</taxon>
        <taxon>Eurotiomycetes</taxon>
        <taxon>Eurotiomycetidae</taxon>
        <taxon>Eurotiales</taxon>
        <taxon>Aspergillaceae</taxon>
        <taxon>Penicillium</taxon>
    </lineage>
</organism>
<keyword evidence="3" id="KW-0238">DNA-binding</keyword>
<dbReference type="InterPro" id="IPR051089">
    <property type="entry name" value="prtT"/>
</dbReference>
<evidence type="ECO:0000256" key="2">
    <source>
        <dbReference type="ARBA" id="ARBA00023015"/>
    </source>
</evidence>
<accession>A0A9W9RVP0</accession>
<reference evidence="7" key="2">
    <citation type="journal article" date="2023" name="IMA Fungus">
        <title>Comparative genomic study of the Penicillium genus elucidates a diverse pangenome and 15 lateral gene transfer events.</title>
        <authorList>
            <person name="Petersen C."/>
            <person name="Sorensen T."/>
            <person name="Nielsen M.R."/>
            <person name="Sondergaard T.E."/>
            <person name="Sorensen J.L."/>
            <person name="Fitzpatrick D.A."/>
            <person name="Frisvad J.C."/>
            <person name="Nielsen K.L."/>
        </authorList>
    </citation>
    <scope>NUCLEOTIDE SEQUENCE</scope>
    <source>
        <strain evidence="7">IBT 35675</strain>
    </source>
</reference>
<reference evidence="7" key="1">
    <citation type="submission" date="2022-12" db="EMBL/GenBank/DDBJ databases">
        <authorList>
            <person name="Petersen C."/>
        </authorList>
    </citation>
    <scope>NUCLEOTIDE SEQUENCE</scope>
    <source>
        <strain evidence="7">IBT 35675</strain>
    </source>
</reference>
<protein>
    <recommendedName>
        <fullName evidence="9">Transcription factor domain-containing protein</fullName>
    </recommendedName>
</protein>
<dbReference type="CDD" id="cd12148">
    <property type="entry name" value="fungal_TF_MHR"/>
    <property type="match status" value="1"/>
</dbReference>
<proteinExistence type="predicted"/>
<evidence type="ECO:0000313" key="7">
    <source>
        <dbReference type="EMBL" id="KAJ5367216.1"/>
    </source>
</evidence>
<dbReference type="GO" id="GO:0000981">
    <property type="term" value="F:DNA-binding transcription factor activity, RNA polymerase II-specific"/>
    <property type="evidence" value="ECO:0007669"/>
    <property type="project" value="TreeGrafter"/>
</dbReference>
<evidence type="ECO:0000256" key="6">
    <source>
        <dbReference type="SAM" id="MobiDB-lite"/>
    </source>
</evidence>
<dbReference type="EMBL" id="JAPZBR010000001">
    <property type="protein sequence ID" value="KAJ5367216.1"/>
    <property type="molecule type" value="Genomic_DNA"/>
</dbReference>
<feature type="region of interest" description="Disordered" evidence="6">
    <location>
        <begin position="119"/>
        <end position="138"/>
    </location>
</feature>
<sequence>MTGAISSRRREPPTAARCNNPGRIVVRLLITGLESRDVEASLMRSSADHAQLARPSRSSSINSDNRPPDTLSAKPSSATLLPTLAEFGEGIQPQLASFSAGELNITKADDALPREIDSLKSRTGPLSSHESQGLSSPHIAEGPLKALNSFRAEHLFESERNDPVTGSIITEGEAYVMFRLYFANCHPNTPFLDKEHDNNVDRIRSSSALLFLSILSVGARFWGASSKHDDQKLETVQALLICTHWMPFDLANHKEKFRSRFSESAAWQCLGLAIRWAVYMGFDQTCHIKFHNLETVTQEDMSGRNLSTEVNINSIPARLEPDPSVVQMMSFAIDHYHVVIAYAAFILVKSWLSNLTDMDLRPHLQYSGENLNRQASHSLLFRLVDLAARTLDAASPPIGHLARRYVPLLNGMAGLVSAGNAQSHGGDSDAAVAIAEANPVHTGQAQNALGDDLWEMWQEAGLEPMVWPSVLDEIFGEL</sequence>
<keyword evidence="5" id="KW-0539">Nucleus</keyword>
<dbReference type="Proteomes" id="UP001148299">
    <property type="component" value="Unassembled WGS sequence"/>
</dbReference>
<gene>
    <name evidence="7" type="ORF">N7541_001157</name>
</gene>
<dbReference type="GO" id="GO:0005634">
    <property type="term" value="C:nucleus"/>
    <property type="evidence" value="ECO:0007669"/>
    <property type="project" value="UniProtKB-SubCell"/>
</dbReference>
<dbReference type="GO" id="GO:0006351">
    <property type="term" value="P:DNA-templated transcription"/>
    <property type="evidence" value="ECO:0007669"/>
    <property type="project" value="InterPro"/>
</dbReference>
<dbReference type="AlphaFoldDB" id="A0A9W9RVP0"/>
<feature type="compositionally biased region" description="Polar residues" evidence="6">
    <location>
        <begin position="124"/>
        <end position="135"/>
    </location>
</feature>
<name>A0A9W9RVP0_PENBR</name>
<evidence type="ECO:0000256" key="1">
    <source>
        <dbReference type="ARBA" id="ARBA00004123"/>
    </source>
</evidence>
<evidence type="ECO:0000256" key="3">
    <source>
        <dbReference type="ARBA" id="ARBA00023125"/>
    </source>
</evidence>